<dbReference type="Proteomes" id="UP000323583">
    <property type="component" value="Unassembled WGS sequence"/>
</dbReference>
<reference evidence="1 2" key="1">
    <citation type="submission" date="2019-06" db="EMBL/GenBank/DDBJ databases">
        <title>Vibrio cholerae phylogeny based on whole-genome sequencing reveals genetic diversity and population strucutre.</title>
        <authorList>
            <person name="Zhiqiu Y."/>
            <person name="Bin L."/>
            <person name="Lingyan J."/>
        </authorList>
    </citation>
    <scope>NUCLEOTIDE SEQUENCE [LARGE SCALE GENOMIC DNA]</scope>
    <source>
        <strain evidence="1 2">N2768</strain>
    </source>
</reference>
<gene>
    <name evidence="1" type="ORF">FXE67_10390</name>
</gene>
<name>A0A5C9SYB4_VIBCL</name>
<comment type="caution">
    <text evidence="1">The sequence shown here is derived from an EMBL/GenBank/DDBJ whole genome shotgun (WGS) entry which is preliminary data.</text>
</comment>
<dbReference type="EMBL" id="VSGZ01000035">
    <property type="protein sequence ID" value="TXY92374.1"/>
    <property type="molecule type" value="Genomic_DNA"/>
</dbReference>
<accession>A0A5C9SYB4</accession>
<protein>
    <submittedName>
        <fullName evidence="1">Uncharacterized protein</fullName>
    </submittedName>
</protein>
<sequence>MSYALIDNASLTAVERAVGRVVVKNPDTINGDLVAFENLIQAILFYDDLICIDNYKEEHRDSRIKNFDFIRFLSPNSYGLDQIEALSQKQARSIKPEIRGGEFADDDFRELVYLLKLNMVCTWDMRSSVYYLTMKMLGQPNTPEYEKYSELSSAIFNELSDAGSTRGYWSTNATLISSKGHVHTSEEFQKQVDGLGGVTRPLEMFIASLNWLAFKSIYYSIAAKHLRADSFIHPIRHAYQLHWMKKTGTFGHDFSAKVLSSLSQKISTSISEVVDHGRAATVSMDIPIFSAWLAQESGGIQNSIGAALEIKKSDHFMVARETLREIKIAYDESGLAKGNVKTTKLLSELDKISGDLKRTYGVPSPQGIQGSFLIKTINSLTSPFGIPAIPEKEFALSTPDFMKSNQSKAFSTIFKDIANELTSIERLGGHRDLLASQFQIDDEYYTAPKTEDPKFRRASSGWKLPM</sequence>
<evidence type="ECO:0000313" key="1">
    <source>
        <dbReference type="EMBL" id="TXY92374.1"/>
    </source>
</evidence>
<dbReference type="AlphaFoldDB" id="A0A5C9SYB4"/>
<proteinExistence type="predicted"/>
<organism evidence="1 2">
    <name type="scientific">Vibrio cholerae</name>
    <dbReference type="NCBI Taxonomy" id="666"/>
    <lineage>
        <taxon>Bacteria</taxon>
        <taxon>Pseudomonadati</taxon>
        <taxon>Pseudomonadota</taxon>
        <taxon>Gammaproteobacteria</taxon>
        <taxon>Vibrionales</taxon>
        <taxon>Vibrionaceae</taxon>
        <taxon>Vibrio</taxon>
    </lineage>
</organism>
<dbReference type="RefSeq" id="WP_000119346.1">
    <property type="nucleotide sequence ID" value="NZ_JMBM01000003.1"/>
</dbReference>
<evidence type="ECO:0000313" key="2">
    <source>
        <dbReference type="Proteomes" id="UP000323583"/>
    </source>
</evidence>